<organism evidence="2">
    <name type="scientific">Arundo donax</name>
    <name type="common">Giant reed</name>
    <name type="synonym">Donax arundinaceus</name>
    <dbReference type="NCBI Taxonomy" id="35708"/>
    <lineage>
        <taxon>Eukaryota</taxon>
        <taxon>Viridiplantae</taxon>
        <taxon>Streptophyta</taxon>
        <taxon>Embryophyta</taxon>
        <taxon>Tracheophyta</taxon>
        <taxon>Spermatophyta</taxon>
        <taxon>Magnoliopsida</taxon>
        <taxon>Liliopsida</taxon>
        <taxon>Poales</taxon>
        <taxon>Poaceae</taxon>
        <taxon>PACMAD clade</taxon>
        <taxon>Arundinoideae</taxon>
        <taxon>Arundineae</taxon>
        <taxon>Arundo</taxon>
    </lineage>
</organism>
<evidence type="ECO:0000313" key="2">
    <source>
        <dbReference type="EMBL" id="JAE39298.1"/>
    </source>
</evidence>
<dbReference type="AlphaFoldDB" id="A0A0A9I290"/>
<feature type="compositionally biased region" description="Polar residues" evidence="1">
    <location>
        <begin position="15"/>
        <end position="26"/>
    </location>
</feature>
<evidence type="ECO:0000256" key="1">
    <source>
        <dbReference type="SAM" id="MobiDB-lite"/>
    </source>
</evidence>
<sequence>MTLGPVVEPKKRNMSTHCLHNFKNSS</sequence>
<reference evidence="2" key="2">
    <citation type="journal article" date="2015" name="Data Brief">
        <title>Shoot transcriptome of the giant reed, Arundo donax.</title>
        <authorList>
            <person name="Barrero R.A."/>
            <person name="Guerrero F.D."/>
            <person name="Moolhuijzen P."/>
            <person name="Goolsby J.A."/>
            <person name="Tidwell J."/>
            <person name="Bellgard S.E."/>
            <person name="Bellgard M.I."/>
        </authorList>
    </citation>
    <scope>NUCLEOTIDE SEQUENCE</scope>
    <source>
        <tissue evidence="2">Shoot tissue taken approximately 20 cm above the soil surface</tissue>
    </source>
</reference>
<feature type="region of interest" description="Disordered" evidence="1">
    <location>
        <begin position="1"/>
        <end position="26"/>
    </location>
</feature>
<accession>A0A0A9I290</accession>
<proteinExistence type="predicted"/>
<name>A0A0A9I290_ARUDO</name>
<protein>
    <submittedName>
        <fullName evidence="2">Uncharacterized protein</fullName>
    </submittedName>
</protein>
<reference evidence="2" key="1">
    <citation type="submission" date="2014-09" db="EMBL/GenBank/DDBJ databases">
        <authorList>
            <person name="Magalhaes I.L.F."/>
            <person name="Oliveira U."/>
            <person name="Santos F.R."/>
            <person name="Vidigal T.H.D.A."/>
            <person name="Brescovit A.D."/>
            <person name="Santos A.J."/>
        </authorList>
    </citation>
    <scope>NUCLEOTIDE SEQUENCE</scope>
    <source>
        <tissue evidence="2">Shoot tissue taken approximately 20 cm above the soil surface</tissue>
    </source>
</reference>
<dbReference type="EMBL" id="GBRH01158598">
    <property type="protein sequence ID" value="JAE39298.1"/>
    <property type="molecule type" value="Transcribed_RNA"/>
</dbReference>